<evidence type="ECO:0000256" key="5">
    <source>
        <dbReference type="ARBA" id="ARBA00022840"/>
    </source>
</evidence>
<comment type="catalytic activity">
    <reaction evidence="8">
        <text>tRNA(Glu) + L-glutamate + ATP = L-glutamyl-tRNA(Glu) + AMP + diphosphate</text>
        <dbReference type="Rhea" id="RHEA:23540"/>
        <dbReference type="Rhea" id="RHEA-COMP:9663"/>
        <dbReference type="Rhea" id="RHEA-COMP:9680"/>
        <dbReference type="ChEBI" id="CHEBI:29985"/>
        <dbReference type="ChEBI" id="CHEBI:30616"/>
        <dbReference type="ChEBI" id="CHEBI:33019"/>
        <dbReference type="ChEBI" id="CHEBI:78442"/>
        <dbReference type="ChEBI" id="CHEBI:78520"/>
        <dbReference type="ChEBI" id="CHEBI:456215"/>
        <dbReference type="EC" id="6.1.1.17"/>
    </reaction>
</comment>
<keyword evidence="2 8" id="KW-0963">Cytoplasm</keyword>
<dbReference type="Pfam" id="PF19269">
    <property type="entry name" value="Anticodon_2"/>
    <property type="match status" value="1"/>
</dbReference>
<evidence type="ECO:0000256" key="2">
    <source>
        <dbReference type="ARBA" id="ARBA00022490"/>
    </source>
</evidence>
<dbReference type="NCBIfam" id="TIGR00464">
    <property type="entry name" value="gltX_bact"/>
    <property type="match status" value="1"/>
</dbReference>
<protein>
    <recommendedName>
        <fullName evidence="8">Glutamate--tRNA ligase</fullName>
        <ecNumber evidence="8">6.1.1.17</ecNumber>
    </recommendedName>
    <alternativeName>
        <fullName evidence="8">Glutamyl-tRNA synthetase</fullName>
        <shortName evidence="8">GluRS</shortName>
    </alternativeName>
</protein>
<keyword evidence="4 8" id="KW-0547">Nucleotide-binding</keyword>
<feature type="short sequence motif" description="'KMSKS' region" evidence="8">
    <location>
        <begin position="257"/>
        <end position="261"/>
    </location>
</feature>
<dbReference type="Proteomes" id="UP001500618">
    <property type="component" value="Unassembled WGS sequence"/>
</dbReference>
<dbReference type="InterPro" id="IPR014729">
    <property type="entry name" value="Rossmann-like_a/b/a_fold"/>
</dbReference>
<comment type="caution">
    <text evidence="11">The sequence shown here is derived from an EMBL/GenBank/DDBJ whole genome shotgun (WGS) entry which is preliminary data.</text>
</comment>
<dbReference type="InterPro" id="IPR000924">
    <property type="entry name" value="Glu/Gln-tRNA-synth"/>
</dbReference>
<dbReference type="Gene3D" id="3.90.800.10">
    <property type="entry name" value="Glutamyl-tRNA Synthetase, Domain 3"/>
    <property type="match status" value="1"/>
</dbReference>
<dbReference type="InterPro" id="IPR020752">
    <property type="entry name" value="Glu-tRNA-synth_I_codon-bd_sub1"/>
</dbReference>
<feature type="binding site" evidence="8">
    <location>
        <position position="260"/>
    </location>
    <ligand>
        <name>ATP</name>
        <dbReference type="ChEBI" id="CHEBI:30616"/>
    </ligand>
</feature>
<evidence type="ECO:0000313" key="11">
    <source>
        <dbReference type="EMBL" id="GAA1682976.1"/>
    </source>
</evidence>
<dbReference type="CDD" id="cd00808">
    <property type="entry name" value="GluRS_core"/>
    <property type="match status" value="1"/>
</dbReference>
<dbReference type="PANTHER" id="PTHR43311">
    <property type="entry name" value="GLUTAMATE--TRNA LIGASE"/>
    <property type="match status" value="1"/>
</dbReference>
<feature type="short sequence motif" description="'HIGH' region" evidence="8">
    <location>
        <begin position="13"/>
        <end position="23"/>
    </location>
</feature>
<dbReference type="EC" id="6.1.1.17" evidence="8"/>
<comment type="subcellular location">
    <subcellularLocation>
        <location evidence="8">Cytoplasm</location>
    </subcellularLocation>
</comment>
<dbReference type="HAMAP" id="MF_00022">
    <property type="entry name" value="Glu_tRNA_synth_type1"/>
    <property type="match status" value="1"/>
</dbReference>
<comment type="subunit">
    <text evidence="8">Monomer.</text>
</comment>
<dbReference type="RefSeq" id="WP_344311336.1">
    <property type="nucleotide sequence ID" value="NZ_BAAANY010000011.1"/>
</dbReference>
<evidence type="ECO:0000256" key="6">
    <source>
        <dbReference type="ARBA" id="ARBA00022917"/>
    </source>
</evidence>
<feature type="domain" description="Aminoacyl-tRNA synthetase class I anticodon-binding" evidence="10">
    <location>
        <begin position="340"/>
        <end position="483"/>
    </location>
</feature>
<dbReference type="InterPro" id="IPR049940">
    <property type="entry name" value="GluQ/Sye"/>
</dbReference>
<evidence type="ECO:0000256" key="1">
    <source>
        <dbReference type="ARBA" id="ARBA00007894"/>
    </source>
</evidence>
<dbReference type="GO" id="GO:0016874">
    <property type="term" value="F:ligase activity"/>
    <property type="evidence" value="ECO:0007669"/>
    <property type="project" value="UniProtKB-KW"/>
</dbReference>
<keyword evidence="6 8" id="KW-0648">Protein biosynthesis</keyword>
<organism evidence="11 12">
    <name type="scientific">Fodinicola feengrottensis</name>
    <dbReference type="NCBI Taxonomy" id="435914"/>
    <lineage>
        <taxon>Bacteria</taxon>
        <taxon>Bacillati</taxon>
        <taxon>Actinomycetota</taxon>
        <taxon>Actinomycetes</taxon>
        <taxon>Mycobacteriales</taxon>
        <taxon>Fodinicola</taxon>
    </lineage>
</organism>
<accession>A0ABP4T6N5</accession>
<dbReference type="InterPro" id="IPR033910">
    <property type="entry name" value="GluRS_core"/>
</dbReference>
<dbReference type="InterPro" id="IPR020751">
    <property type="entry name" value="aa-tRNA-synth_I_codon-bd_sub2"/>
</dbReference>
<evidence type="ECO:0000259" key="9">
    <source>
        <dbReference type="Pfam" id="PF00749"/>
    </source>
</evidence>
<sequence length="485" mass="53319">MTTDPAVRVRFSPSPTGHPHIGMMRTCLFNWAFARHHGGQLVFRIEDTDAARDSEESYQELLEALRWLGMDWDEGPELGGSYGPYRQSERSEIYADVVAKLRAAGHVYEAYSTNEEVEARHRAAGRDPKLGYDNFDRQLTESQRAAYQGEGREAVLRLRMPDQDISWVDMVRGDVTFPAGSVPDPVLVRANGKPLYTLTNPVDDAMMRITHIMRGEDLLPSTPRQIGLYRALADIGVATVMPTYGHLPLVRGEGNKKLSKRDEQTNLWYYRERGFVPEGLINYLALLGWSIGPDRDVFSPAELTAAFDGTGISPNPARFDEKKAEAINAQHIRLLSVDDLASRLRTHLTAAGLTYDPAVLAAATPLVAERIVTLSDAVTMLSFLFVSDEDAAPAPEVAAKNLGTDAQPVLAAAVAALEPLQTWDTAAVEGALSAALIDGLGLKPRKAYTPIRVAVTGRTISPPLFESMELLGRDRSLSRLRRAQS</sequence>
<dbReference type="Gene3D" id="1.10.8.70">
    <property type="entry name" value="Glutamate-tRNA synthetase, class I, anticodon-binding domain 1"/>
    <property type="match status" value="1"/>
</dbReference>
<proteinExistence type="inferred from homology"/>
<dbReference type="EMBL" id="BAAANY010000011">
    <property type="protein sequence ID" value="GAA1682976.1"/>
    <property type="molecule type" value="Genomic_DNA"/>
</dbReference>
<comment type="similarity">
    <text evidence="1 8">Belongs to the class-I aminoacyl-tRNA synthetase family. Glutamate--tRNA ligase type 1 subfamily.</text>
</comment>
<reference evidence="12" key="1">
    <citation type="journal article" date="2019" name="Int. J. Syst. Evol. Microbiol.">
        <title>The Global Catalogue of Microorganisms (GCM) 10K type strain sequencing project: providing services to taxonomists for standard genome sequencing and annotation.</title>
        <authorList>
            <consortium name="The Broad Institute Genomics Platform"/>
            <consortium name="The Broad Institute Genome Sequencing Center for Infectious Disease"/>
            <person name="Wu L."/>
            <person name="Ma J."/>
        </authorList>
    </citation>
    <scope>NUCLEOTIDE SEQUENCE [LARGE SCALE GENOMIC DNA]</scope>
    <source>
        <strain evidence="12">JCM 14718</strain>
    </source>
</reference>
<dbReference type="Gene3D" id="1.10.10.350">
    <property type="match status" value="1"/>
</dbReference>
<evidence type="ECO:0000256" key="8">
    <source>
        <dbReference type="HAMAP-Rule" id="MF_00022"/>
    </source>
</evidence>
<dbReference type="InterPro" id="IPR004527">
    <property type="entry name" value="Glu-tRNA-ligase_bac/mito"/>
</dbReference>
<dbReference type="Gene3D" id="3.40.50.620">
    <property type="entry name" value="HUPs"/>
    <property type="match status" value="1"/>
</dbReference>
<dbReference type="InterPro" id="IPR045462">
    <property type="entry name" value="aa-tRNA-synth_I_cd-bd"/>
</dbReference>
<gene>
    <name evidence="8 11" type="primary">gltX</name>
    <name evidence="11" type="ORF">GCM10009765_35240</name>
</gene>
<dbReference type="Pfam" id="PF00749">
    <property type="entry name" value="tRNA-synt_1c"/>
    <property type="match status" value="1"/>
</dbReference>
<name>A0ABP4T6N5_9ACTN</name>
<dbReference type="PRINTS" id="PR00987">
    <property type="entry name" value="TRNASYNTHGLU"/>
</dbReference>
<comment type="caution">
    <text evidence="8">Lacks conserved residue(s) required for the propagation of feature annotation.</text>
</comment>
<dbReference type="InterPro" id="IPR020058">
    <property type="entry name" value="Glu/Gln-tRNA-synth_Ib_cat-dom"/>
</dbReference>
<dbReference type="SUPFAM" id="SSF48163">
    <property type="entry name" value="An anticodon-binding domain of class I aminoacyl-tRNA synthetases"/>
    <property type="match status" value="1"/>
</dbReference>
<dbReference type="PANTHER" id="PTHR43311:SF2">
    <property type="entry name" value="GLUTAMATE--TRNA LIGASE, MITOCHONDRIAL-RELATED"/>
    <property type="match status" value="1"/>
</dbReference>
<evidence type="ECO:0000256" key="3">
    <source>
        <dbReference type="ARBA" id="ARBA00022598"/>
    </source>
</evidence>
<keyword evidence="3 8" id="KW-0436">Ligase</keyword>
<keyword evidence="12" id="KW-1185">Reference proteome</keyword>
<comment type="function">
    <text evidence="8">Catalyzes the attachment of glutamate to tRNA(Glu) in a two-step reaction: glutamate is first activated by ATP to form Glu-AMP and then transferred to the acceptor end of tRNA(Glu).</text>
</comment>
<dbReference type="InterPro" id="IPR020061">
    <property type="entry name" value="Glu_tRNA_lig_a-bdl"/>
</dbReference>
<evidence type="ECO:0000259" key="10">
    <source>
        <dbReference type="Pfam" id="PF19269"/>
    </source>
</evidence>
<dbReference type="InterPro" id="IPR008925">
    <property type="entry name" value="aa_tRNA-synth_I_cd-bd_sf"/>
</dbReference>
<evidence type="ECO:0000256" key="7">
    <source>
        <dbReference type="ARBA" id="ARBA00023146"/>
    </source>
</evidence>
<evidence type="ECO:0000313" key="12">
    <source>
        <dbReference type="Proteomes" id="UP001500618"/>
    </source>
</evidence>
<evidence type="ECO:0000256" key="4">
    <source>
        <dbReference type="ARBA" id="ARBA00022741"/>
    </source>
</evidence>
<dbReference type="SUPFAM" id="SSF52374">
    <property type="entry name" value="Nucleotidylyl transferase"/>
    <property type="match status" value="1"/>
</dbReference>
<feature type="domain" description="Glutamyl/glutaminyl-tRNA synthetase class Ib catalytic" evidence="9">
    <location>
        <begin position="7"/>
        <end position="323"/>
    </location>
</feature>
<keyword evidence="7 8" id="KW-0030">Aminoacyl-tRNA synthetase</keyword>
<dbReference type="Gene3D" id="1.10.1160.10">
    <property type="entry name" value="Glutamyl-trna Synthetase, Domain 2"/>
    <property type="match status" value="1"/>
</dbReference>
<keyword evidence="5 8" id="KW-0067">ATP-binding</keyword>